<name>A0ABR4GDL1_9EURO</name>
<sequence length="95" mass="10632">MQFDWRAVQMSWRSLQAHWRTFHFNRQSLPKIAMILFSIAILASIGAVLLKVLAPRPAEGPISADFTVNATVNESGVFFPSGRYNASNITLPIQD</sequence>
<gene>
    <name evidence="2" type="ORF">BJX66DRAFT_335293</name>
</gene>
<keyword evidence="3" id="KW-1185">Reference proteome</keyword>
<organism evidence="2 3">
    <name type="scientific">Aspergillus keveii</name>
    <dbReference type="NCBI Taxonomy" id="714993"/>
    <lineage>
        <taxon>Eukaryota</taxon>
        <taxon>Fungi</taxon>
        <taxon>Dikarya</taxon>
        <taxon>Ascomycota</taxon>
        <taxon>Pezizomycotina</taxon>
        <taxon>Eurotiomycetes</taxon>
        <taxon>Eurotiomycetidae</taxon>
        <taxon>Eurotiales</taxon>
        <taxon>Aspergillaceae</taxon>
        <taxon>Aspergillus</taxon>
        <taxon>Aspergillus subgen. Nidulantes</taxon>
    </lineage>
</organism>
<proteinExistence type="predicted"/>
<keyword evidence="1" id="KW-0812">Transmembrane</keyword>
<comment type="caution">
    <text evidence="2">The sequence shown here is derived from an EMBL/GenBank/DDBJ whole genome shotgun (WGS) entry which is preliminary data.</text>
</comment>
<evidence type="ECO:0000313" key="3">
    <source>
        <dbReference type="Proteomes" id="UP001610563"/>
    </source>
</evidence>
<accession>A0ABR4GDL1</accession>
<dbReference type="Proteomes" id="UP001610563">
    <property type="component" value="Unassembled WGS sequence"/>
</dbReference>
<dbReference type="EMBL" id="JBFTWV010000021">
    <property type="protein sequence ID" value="KAL2797106.1"/>
    <property type="molecule type" value="Genomic_DNA"/>
</dbReference>
<keyword evidence="1" id="KW-1133">Transmembrane helix</keyword>
<keyword evidence="1" id="KW-0472">Membrane</keyword>
<reference evidence="2 3" key="1">
    <citation type="submission" date="2024-07" db="EMBL/GenBank/DDBJ databases">
        <title>Section-level genome sequencing and comparative genomics of Aspergillus sections Usti and Cavernicolus.</title>
        <authorList>
            <consortium name="Lawrence Berkeley National Laboratory"/>
            <person name="Nybo J.L."/>
            <person name="Vesth T.C."/>
            <person name="Theobald S."/>
            <person name="Frisvad J.C."/>
            <person name="Larsen T.O."/>
            <person name="Kjaerboelling I."/>
            <person name="Rothschild-Mancinelli K."/>
            <person name="Lyhne E.K."/>
            <person name="Kogle M.E."/>
            <person name="Barry K."/>
            <person name="Clum A."/>
            <person name="Na H."/>
            <person name="Ledsgaard L."/>
            <person name="Lin J."/>
            <person name="Lipzen A."/>
            <person name="Kuo A."/>
            <person name="Riley R."/>
            <person name="Mondo S."/>
            <person name="Labutti K."/>
            <person name="Haridas S."/>
            <person name="Pangalinan J."/>
            <person name="Salamov A.A."/>
            <person name="Simmons B.A."/>
            <person name="Magnuson J.K."/>
            <person name="Chen J."/>
            <person name="Drula E."/>
            <person name="Henrissat B."/>
            <person name="Wiebenga A."/>
            <person name="Lubbers R.J."/>
            <person name="Gomes A.C."/>
            <person name="Makela M.R."/>
            <person name="Stajich J."/>
            <person name="Grigoriev I.V."/>
            <person name="Mortensen U.H."/>
            <person name="De Vries R.P."/>
            <person name="Baker S.E."/>
            <person name="Andersen M.R."/>
        </authorList>
    </citation>
    <scope>NUCLEOTIDE SEQUENCE [LARGE SCALE GENOMIC DNA]</scope>
    <source>
        <strain evidence="2 3">CBS 209.92</strain>
    </source>
</reference>
<evidence type="ECO:0000256" key="1">
    <source>
        <dbReference type="SAM" id="Phobius"/>
    </source>
</evidence>
<feature type="transmembrane region" description="Helical" evidence="1">
    <location>
        <begin position="32"/>
        <end position="53"/>
    </location>
</feature>
<protein>
    <recommendedName>
        <fullName evidence="4">Oligopeptide transport permease C-like N-terminal domain-containing protein</fullName>
    </recommendedName>
</protein>
<evidence type="ECO:0008006" key="4">
    <source>
        <dbReference type="Google" id="ProtNLM"/>
    </source>
</evidence>
<evidence type="ECO:0000313" key="2">
    <source>
        <dbReference type="EMBL" id="KAL2797106.1"/>
    </source>
</evidence>